<reference evidence="1" key="1">
    <citation type="submission" date="2015-12" db="EMBL/GenBank/DDBJ databases">
        <title>Gene expression during late stages of embryo sac development: a critical building block for successful pollen-pistil interactions.</title>
        <authorList>
            <person name="Liu Y."/>
            <person name="Joly V."/>
            <person name="Sabar M."/>
            <person name="Matton D.P."/>
        </authorList>
    </citation>
    <scope>NUCLEOTIDE SEQUENCE</scope>
</reference>
<organism evidence="1">
    <name type="scientific">Solanum chacoense</name>
    <name type="common">Chaco potato</name>
    <dbReference type="NCBI Taxonomy" id="4108"/>
    <lineage>
        <taxon>Eukaryota</taxon>
        <taxon>Viridiplantae</taxon>
        <taxon>Streptophyta</taxon>
        <taxon>Embryophyta</taxon>
        <taxon>Tracheophyta</taxon>
        <taxon>Spermatophyta</taxon>
        <taxon>Magnoliopsida</taxon>
        <taxon>eudicotyledons</taxon>
        <taxon>Gunneridae</taxon>
        <taxon>Pentapetalae</taxon>
        <taxon>asterids</taxon>
        <taxon>lamiids</taxon>
        <taxon>Solanales</taxon>
        <taxon>Solanaceae</taxon>
        <taxon>Solanoideae</taxon>
        <taxon>Solaneae</taxon>
        <taxon>Solanum</taxon>
    </lineage>
</organism>
<dbReference type="AlphaFoldDB" id="A0A0V0ILD7"/>
<proteinExistence type="predicted"/>
<protein>
    <submittedName>
        <fullName evidence="1">Putative ovule protein</fullName>
    </submittedName>
</protein>
<evidence type="ECO:0000313" key="1">
    <source>
        <dbReference type="EMBL" id="JAP33368.1"/>
    </source>
</evidence>
<sequence>MKDRTHQDLPFLHKPCGNFPRKLIRYKKKMAKVFRPAREGARSPVKFLNNKSRHLISSSCPNSEGVFPVKKLLERRRWVRFLDTTSSDGIGPEKLLFVMSTVREFEPASGEMFPLN</sequence>
<accession>A0A0V0ILD7</accession>
<dbReference type="EMBL" id="GEDG01005078">
    <property type="protein sequence ID" value="JAP33368.1"/>
    <property type="molecule type" value="Transcribed_RNA"/>
</dbReference>
<name>A0A0V0ILD7_SOLCH</name>